<dbReference type="Gene3D" id="3.40.462.20">
    <property type="match status" value="1"/>
</dbReference>
<dbReference type="Proteomes" id="UP000077315">
    <property type="component" value="Unassembled WGS sequence"/>
</dbReference>
<dbReference type="InterPro" id="IPR036318">
    <property type="entry name" value="FAD-bd_PCMH-like_sf"/>
</dbReference>
<evidence type="ECO:0000256" key="4">
    <source>
        <dbReference type="ARBA" id="ARBA00022827"/>
    </source>
</evidence>
<sequence length="507" mass="55366">MCQFCGVDPVFAASFETEDNNSNDKTPTQETTQQHTNAPSFFRLKKSNKRYTGLTTQQLTTFASSLSPGAQVVMAHHGEPYQKATKRWTKAAEKQPLAVVMVANAEDVSKTIIMAKSHSVPFTVKCGGHSPGGQSSVDNGIVIDLGLMKQVTVNPDNKTIIAGGGCLSGDIVKAAAEYGLASVVGSSSHVGIGGFLLHGGYGQLAGEYGLGVDNIVGTEVVTASGEIVWASEDSNSDLFWAIRGAGNRFGVVTKFVLKVHKISDTVWSGVLSYTGDKLEALVKAINTWYDKKDPKAAFIMVLSKGADGKPGVVILPFYNGTQEQGEASFADFLAIEPAVRDTSSMPYWKSCTLGDEPGTYTTDFIRFESANTKPHIDYKHFKHLLDLLEQLYKTVPTSDKSNIVFAAFQPDAVEKYKRTDMAFCWRDTNFDVGIGARWQDPNQAEEMRKWGAKLQQAVLENGNSERLYSNHADFEGPSSKEFGINYLKLCELKQKWDPEGVFKSIVN</sequence>
<dbReference type="InterPro" id="IPR016167">
    <property type="entry name" value="FAD-bd_PCMH_sub1"/>
</dbReference>
<dbReference type="SUPFAM" id="SSF56176">
    <property type="entry name" value="FAD-binding/transporter-associated domain-like"/>
    <property type="match status" value="1"/>
</dbReference>
<dbReference type="RefSeq" id="XP_018294258.1">
    <property type="nucleotide sequence ID" value="XM_018443114.1"/>
</dbReference>
<dbReference type="STRING" id="763407.A0A167NLP3"/>
<name>A0A167NLP3_PHYB8</name>
<evidence type="ECO:0000256" key="2">
    <source>
        <dbReference type="ARBA" id="ARBA00005466"/>
    </source>
</evidence>
<dbReference type="InterPro" id="IPR006094">
    <property type="entry name" value="Oxid_FAD_bind_N"/>
</dbReference>
<evidence type="ECO:0000256" key="3">
    <source>
        <dbReference type="ARBA" id="ARBA00022630"/>
    </source>
</evidence>
<evidence type="ECO:0000259" key="7">
    <source>
        <dbReference type="PROSITE" id="PS51387"/>
    </source>
</evidence>
<dbReference type="InterPro" id="IPR012951">
    <property type="entry name" value="BBE"/>
</dbReference>
<dbReference type="PROSITE" id="PS51387">
    <property type="entry name" value="FAD_PCMH"/>
    <property type="match status" value="1"/>
</dbReference>
<comment type="cofactor">
    <cofactor evidence="1">
        <name>FAD</name>
        <dbReference type="ChEBI" id="CHEBI:57692"/>
    </cofactor>
</comment>
<dbReference type="AlphaFoldDB" id="A0A167NLP3"/>
<dbReference type="GO" id="GO:0016491">
    <property type="term" value="F:oxidoreductase activity"/>
    <property type="evidence" value="ECO:0007669"/>
    <property type="project" value="UniProtKB-KW"/>
</dbReference>
<reference evidence="9" key="1">
    <citation type="submission" date="2015-06" db="EMBL/GenBank/DDBJ databases">
        <title>Expansion of signal transduction pathways in fungi by whole-genome duplication.</title>
        <authorList>
            <consortium name="DOE Joint Genome Institute"/>
            <person name="Corrochano L.M."/>
            <person name="Kuo A."/>
            <person name="Marcet-Houben M."/>
            <person name="Polaino S."/>
            <person name="Salamov A."/>
            <person name="Villalobos J.M."/>
            <person name="Alvarez M.I."/>
            <person name="Avalos J."/>
            <person name="Benito E.P."/>
            <person name="Benoit I."/>
            <person name="Burger G."/>
            <person name="Camino L.P."/>
            <person name="Canovas D."/>
            <person name="Cerda-Olmedo E."/>
            <person name="Cheng J.-F."/>
            <person name="Dominguez A."/>
            <person name="Elias M."/>
            <person name="Eslava A.P."/>
            <person name="Glaser F."/>
            <person name="Grimwood J."/>
            <person name="Gutierrez G."/>
            <person name="Heitman J."/>
            <person name="Henrissat B."/>
            <person name="Iturriaga E.A."/>
            <person name="Lang B.F."/>
            <person name="Lavin J.L."/>
            <person name="Lee S."/>
            <person name="Li W."/>
            <person name="Lindquist E."/>
            <person name="Lopez-Garcia S."/>
            <person name="Luque E.M."/>
            <person name="Marcos A.T."/>
            <person name="Martin J."/>
            <person name="McCluskey K."/>
            <person name="Medina H.R."/>
            <person name="Miralles-Duran A."/>
            <person name="Miyazaki A."/>
            <person name="Munoz-Torres E."/>
            <person name="Oguiza J.A."/>
            <person name="Ohm R."/>
            <person name="Olmedo M."/>
            <person name="Orejas M."/>
            <person name="Ortiz-Castellanos L."/>
            <person name="Pisabarro A.G."/>
            <person name="Rodriguez-Romero J."/>
            <person name="Ruiz-Herrera J."/>
            <person name="Ruiz-Vazquez R."/>
            <person name="Sanz C."/>
            <person name="Schackwitz W."/>
            <person name="Schmutz J."/>
            <person name="Shahriari M."/>
            <person name="Shelest E."/>
            <person name="Silva-Franco F."/>
            <person name="Soanes D."/>
            <person name="Syed K."/>
            <person name="Tagua V.G."/>
            <person name="Talbot N.J."/>
            <person name="Thon M."/>
            <person name="De vries R.P."/>
            <person name="Wiebenga A."/>
            <person name="Yadav J.S."/>
            <person name="Braun E.L."/>
            <person name="Baker S."/>
            <person name="Garre V."/>
            <person name="Horwitz B."/>
            <person name="Torres-Martinez S."/>
            <person name="Idnurm A."/>
            <person name="Herrera-Estrella A."/>
            <person name="Gabaldon T."/>
            <person name="Grigoriev I.V."/>
        </authorList>
    </citation>
    <scope>NUCLEOTIDE SEQUENCE [LARGE SCALE GENOMIC DNA]</scope>
    <source>
        <strain evidence="9">NRRL 1555(-)</strain>
    </source>
</reference>
<dbReference type="Gene3D" id="3.30.43.10">
    <property type="entry name" value="Uridine Diphospho-n-acetylenolpyruvylglucosamine Reductase, domain 2"/>
    <property type="match status" value="1"/>
</dbReference>
<dbReference type="InterPro" id="IPR050416">
    <property type="entry name" value="FAD-linked_Oxidoreductase"/>
</dbReference>
<dbReference type="GeneID" id="29004020"/>
<evidence type="ECO:0000256" key="5">
    <source>
        <dbReference type="ARBA" id="ARBA00023002"/>
    </source>
</evidence>
<feature type="domain" description="FAD-binding PCMH-type" evidence="7">
    <location>
        <begin position="92"/>
        <end position="262"/>
    </location>
</feature>
<dbReference type="InterPro" id="IPR016169">
    <property type="entry name" value="FAD-bd_PCMH_sub2"/>
</dbReference>
<proteinExistence type="inferred from homology"/>
<dbReference type="InterPro" id="IPR016164">
    <property type="entry name" value="FAD-linked_Oxase-like_C"/>
</dbReference>
<keyword evidence="4" id="KW-0274">FAD</keyword>
<dbReference type="VEuPathDB" id="FungiDB:PHYBLDRAFT_76025"/>
<gene>
    <name evidence="8" type="ORF">PHYBLDRAFT_76025</name>
</gene>
<keyword evidence="9" id="KW-1185">Reference proteome</keyword>
<feature type="compositionally biased region" description="Polar residues" evidence="6">
    <location>
        <begin position="23"/>
        <end position="38"/>
    </location>
</feature>
<keyword evidence="3" id="KW-0285">Flavoprotein</keyword>
<dbReference type="Pfam" id="PF08031">
    <property type="entry name" value="BBE"/>
    <property type="match status" value="1"/>
</dbReference>
<evidence type="ECO:0000256" key="6">
    <source>
        <dbReference type="SAM" id="MobiDB-lite"/>
    </source>
</evidence>
<evidence type="ECO:0000256" key="1">
    <source>
        <dbReference type="ARBA" id="ARBA00001974"/>
    </source>
</evidence>
<dbReference type="Pfam" id="PF01565">
    <property type="entry name" value="FAD_binding_4"/>
    <property type="match status" value="1"/>
</dbReference>
<evidence type="ECO:0000313" key="8">
    <source>
        <dbReference type="EMBL" id="OAD76218.1"/>
    </source>
</evidence>
<protein>
    <recommendedName>
        <fullName evidence="7">FAD-binding PCMH-type domain-containing protein</fullName>
    </recommendedName>
</protein>
<dbReference type="PANTHER" id="PTHR42973:SF39">
    <property type="entry name" value="FAD-BINDING PCMH-TYPE DOMAIN-CONTAINING PROTEIN"/>
    <property type="match status" value="1"/>
</dbReference>
<dbReference type="PANTHER" id="PTHR42973">
    <property type="entry name" value="BINDING OXIDOREDUCTASE, PUTATIVE (AFU_ORTHOLOGUE AFUA_1G17690)-RELATED"/>
    <property type="match status" value="1"/>
</dbReference>
<organism evidence="8 9">
    <name type="scientific">Phycomyces blakesleeanus (strain ATCC 8743b / DSM 1359 / FGSC 10004 / NBRC 33097 / NRRL 1555)</name>
    <dbReference type="NCBI Taxonomy" id="763407"/>
    <lineage>
        <taxon>Eukaryota</taxon>
        <taxon>Fungi</taxon>
        <taxon>Fungi incertae sedis</taxon>
        <taxon>Mucoromycota</taxon>
        <taxon>Mucoromycotina</taxon>
        <taxon>Mucoromycetes</taxon>
        <taxon>Mucorales</taxon>
        <taxon>Phycomycetaceae</taxon>
        <taxon>Phycomyces</taxon>
    </lineage>
</organism>
<dbReference type="Gene3D" id="3.30.465.10">
    <property type="match status" value="1"/>
</dbReference>
<keyword evidence="5" id="KW-0560">Oxidoreductase</keyword>
<dbReference type="OrthoDB" id="415825at2759"/>
<accession>A0A167NLP3</accession>
<feature type="region of interest" description="Disordered" evidence="6">
    <location>
        <begin position="16"/>
        <end position="38"/>
    </location>
</feature>
<evidence type="ECO:0000313" key="9">
    <source>
        <dbReference type="Proteomes" id="UP000077315"/>
    </source>
</evidence>
<dbReference type="InterPro" id="IPR016166">
    <property type="entry name" value="FAD-bd_PCMH"/>
</dbReference>
<dbReference type="GO" id="GO:0071949">
    <property type="term" value="F:FAD binding"/>
    <property type="evidence" value="ECO:0007669"/>
    <property type="project" value="InterPro"/>
</dbReference>
<dbReference type="EMBL" id="KV440976">
    <property type="protein sequence ID" value="OAD76218.1"/>
    <property type="molecule type" value="Genomic_DNA"/>
</dbReference>
<comment type="similarity">
    <text evidence="2">Belongs to the oxygen-dependent FAD-linked oxidoreductase family.</text>
</comment>
<dbReference type="InParanoid" id="A0A167NLP3"/>
<dbReference type="SUPFAM" id="SSF55103">
    <property type="entry name" value="FAD-linked oxidases, C-terminal domain"/>
    <property type="match status" value="1"/>
</dbReference>